<dbReference type="Pfam" id="PF02826">
    <property type="entry name" value="2-Hacid_dh_C"/>
    <property type="match status" value="1"/>
</dbReference>
<reference evidence="4" key="1">
    <citation type="submission" date="2022-08" db="EMBL/GenBank/DDBJ databases">
        <authorList>
            <person name="Li F."/>
        </authorList>
    </citation>
    <scope>NUCLEOTIDE SEQUENCE</scope>
    <source>
        <strain evidence="4">MQZ15Z-1</strain>
    </source>
</reference>
<organism evidence="4 5">
    <name type="scientific">Ancylobacter mangrovi</name>
    <dbReference type="NCBI Taxonomy" id="2972472"/>
    <lineage>
        <taxon>Bacteria</taxon>
        <taxon>Pseudomonadati</taxon>
        <taxon>Pseudomonadota</taxon>
        <taxon>Alphaproteobacteria</taxon>
        <taxon>Hyphomicrobiales</taxon>
        <taxon>Xanthobacteraceae</taxon>
        <taxon>Ancylobacter</taxon>
    </lineage>
</organism>
<keyword evidence="5" id="KW-1185">Reference proteome</keyword>
<accession>A0A9X2T4N7</accession>
<comment type="caution">
    <text evidence="4">The sequence shown here is derived from an EMBL/GenBank/DDBJ whole genome shotgun (WGS) entry which is preliminary data.</text>
</comment>
<dbReference type="RefSeq" id="WP_258731593.1">
    <property type="nucleotide sequence ID" value="NZ_JANTHZ010000002.1"/>
</dbReference>
<dbReference type="GO" id="GO:0016491">
    <property type="term" value="F:oxidoreductase activity"/>
    <property type="evidence" value="ECO:0007669"/>
    <property type="project" value="UniProtKB-KW"/>
</dbReference>
<dbReference type="GO" id="GO:0051287">
    <property type="term" value="F:NAD binding"/>
    <property type="evidence" value="ECO:0007669"/>
    <property type="project" value="InterPro"/>
</dbReference>
<proteinExistence type="predicted"/>
<dbReference type="PANTHER" id="PTHR43333:SF1">
    <property type="entry name" value="D-ISOMER SPECIFIC 2-HYDROXYACID DEHYDROGENASE NAD-BINDING DOMAIN-CONTAINING PROTEIN"/>
    <property type="match status" value="1"/>
</dbReference>
<dbReference type="EMBL" id="JANTHZ010000002">
    <property type="protein sequence ID" value="MCS0494574.1"/>
    <property type="molecule type" value="Genomic_DNA"/>
</dbReference>
<dbReference type="InterPro" id="IPR036291">
    <property type="entry name" value="NAD(P)-bd_dom_sf"/>
</dbReference>
<dbReference type="PANTHER" id="PTHR43333">
    <property type="entry name" value="2-HACID_DH_C DOMAIN-CONTAINING PROTEIN"/>
    <property type="match status" value="1"/>
</dbReference>
<dbReference type="Proteomes" id="UP001151088">
    <property type="component" value="Unassembled WGS sequence"/>
</dbReference>
<keyword evidence="2" id="KW-0520">NAD</keyword>
<evidence type="ECO:0000313" key="4">
    <source>
        <dbReference type="EMBL" id="MCS0494574.1"/>
    </source>
</evidence>
<dbReference type="AlphaFoldDB" id="A0A9X2T4N7"/>
<keyword evidence="1" id="KW-0560">Oxidoreductase</keyword>
<evidence type="ECO:0000259" key="3">
    <source>
        <dbReference type="Pfam" id="PF02826"/>
    </source>
</evidence>
<protein>
    <submittedName>
        <fullName evidence="4">Glyoxylate reductase (NADP(+))</fullName>
    </submittedName>
</protein>
<dbReference type="Gene3D" id="3.40.50.720">
    <property type="entry name" value="NAD(P)-binding Rossmann-like Domain"/>
    <property type="match status" value="2"/>
</dbReference>
<evidence type="ECO:0000256" key="1">
    <source>
        <dbReference type="ARBA" id="ARBA00023002"/>
    </source>
</evidence>
<name>A0A9X2T4N7_9HYPH</name>
<dbReference type="SUPFAM" id="SSF51735">
    <property type="entry name" value="NAD(P)-binding Rossmann-fold domains"/>
    <property type="match status" value="1"/>
</dbReference>
<sequence>MPAVIVNQLGPEIGARLADHPSRPVIIEHDGSSRPWEVDSAADILLTRAFPAWRSAPASPPEGWPHRLRWVQTMSAGMDAYPAWMWSGTIVSSGRGIAAVPIAEYVLAALLAREKRIEQVTVRGPEGWGEVALGRLEGATLGLVGYGAIGQAIARRAAAFDMRILATRRGVWSGREPGVEPCALSAMVAQADHLVVAVPSTAETRHIVSSELLAMAKPGLHLVNVGRGDLVDQDALLDALDSGRVGFATLDVTDPEPLPAGHRLYTHPSVRITPHISWSDPAFLRRLSDKIASNLDRYLAGAPLADVIEPGHAY</sequence>
<dbReference type="InterPro" id="IPR006140">
    <property type="entry name" value="D-isomer_DH_NAD-bd"/>
</dbReference>
<gene>
    <name evidence="4" type="ORF">NVS89_05650</name>
</gene>
<evidence type="ECO:0000313" key="5">
    <source>
        <dbReference type="Proteomes" id="UP001151088"/>
    </source>
</evidence>
<feature type="domain" description="D-isomer specific 2-hydroxyacid dehydrogenase NAD-binding" evidence="3">
    <location>
        <begin position="108"/>
        <end position="277"/>
    </location>
</feature>
<evidence type="ECO:0000256" key="2">
    <source>
        <dbReference type="ARBA" id="ARBA00023027"/>
    </source>
</evidence>